<dbReference type="OrthoDB" id="6783620at2759"/>
<evidence type="ECO:0000313" key="2">
    <source>
        <dbReference type="Proteomes" id="UP000801492"/>
    </source>
</evidence>
<dbReference type="Proteomes" id="UP000801492">
    <property type="component" value="Unassembled WGS sequence"/>
</dbReference>
<sequence>MEQLETKGPILKQRRVELLSVALACDRTGVSKRSAAIIASSVLRDVGIISEKDSSSRIQQRDKTLNVNKVGGTFQRSVKMEDHYILLKEPGNSCIGYVTCETRAADNIKQSILQYLKEINDISAVYMDRSGLKLKASHLPPKELTTYEKPLEGQDIFEKI</sequence>
<dbReference type="AlphaFoldDB" id="A0A8K0D2U0"/>
<comment type="caution">
    <text evidence="1">The sequence shown here is derived from an EMBL/GenBank/DDBJ whole genome shotgun (WGS) entry which is preliminary data.</text>
</comment>
<evidence type="ECO:0000313" key="1">
    <source>
        <dbReference type="EMBL" id="KAF2893725.1"/>
    </source>
</evidence>
<keyword evidence="2" id="KW-1185">Reference proteome</keyword>
<accession>A0A8K0D2U0</accession>
<reference evidence="1" key="1">
    <citation type="submission" date="2019-08" db="EMBL/GenBank/DDBJ databases">
        <title>The genome of the North American firefly Photinus pyralis.</title>
        <authorList>
            <consortium name="Photinus pyralis genome working group"/>
            <person name="Fallon T.R."/>
            <person name="Sander Lower S.E."/>
            <person name="Weng J.-K."/>
        </authorList>
    </citation>
    <scope>NUCLEOTIDE SEQUENCE</scope>
    <source>
        <strain evidence="1">TRF0915ILg1</strain>
        <tissue evidence="1">Whole body</tissue>
    </source>
</reference>
<proteinExistence type="predicted"/>
<name>A0A8K0D2U0_IGNLU</name>
<dbReference type="EMBL" id="VTPC01007704">
    <property type="protein sequence ID" value="KAF2893725.1"/>
    <property type="molecule type" value="Genomic_DNA"/>
</dbReference>
<gene>
    <name evidence="1" type="ORF">ILUMI_12448</name>
</gene>
<protein>
    <submittedName>
        <fullName evidence="1">Uncharacterized protein</fullName>
    </submittedName>
</protein>
<organism evidence="1 2">
    <name type="scientific">Ignelater luminosus</name>
    <name type="common">Cucubano</name>
    <name type="synonym">Pyrophorus luminosus</name>
    <dbReference type="NCBI Taxonomy" id="2038154"/>
    <lineage>
        <taxon>Eukaryota</taxon>
        <taxon>Metazoa</taxon>
        <taxon>Ecdysozoa</taxon>
        <taxon>Arthropoda</taxon>
        <taxon>Hexapoda</taxon>
        <taxon>Insecta</taxon>
        <taxon>Pterygota</taxon>
        <taxon>Neoptera</taxon>
        <taxon>Endopterygota</taxon>
        <taxon>Coleoptera</taxon>
        <taxon>Polyphaga</taxon>
        <taxon>Elateriformia</taxon>
        <taxon>Elateroidea</taxon>
        <taxon>Elateridae</taxon>
        <taxon>Agrypninae</taxon>
        <taxon>Pyrophorini</taxon>
        <taxon>Ignelater</taxon>
    </lineage>
</organism>